<comment type="caution">
    <text evidence="1">The sequence shown here is derived from an EMBL/GenBank/DDBJ whole genome shotgun (WGS) entry which is preliminary data.</text>
</comment>
<reference evidence="1" key="1">
    <citation type="submission" date="2021-02" db="EMBL/GenBank/DDBJ databases">
        <authorList>
            <consortium name="DOE Joint Genome Institute"/>
            <person name="Ahrendt S."/>
            <person name="Looney B.P."/>
            <person name="Miyauchi S."/>
            <person name="Morin E."/>
            <person name="Drula E."/>
            <person name="Courty P.E."/>
            <person name="Chicoki N."/>
            <person name="Fauchery L."/>
            <person name="Kohler A."/>
            <person name="Kuo A."/>
            <person name="Labutti K."/>
            <person name="Pangilinan J."/>
            <person name="Lipzen A."/>
            <person name="Riley R."/>
            <person name="Andreopoulos W."/>
            <person name="He G."/>
            <person name="Johnson J."/>
            <person name="Barry K.W."/>
            <person name="Grigoriev I.V."/>
            <person name="Nagy L."/>
            <person name="Hibbett D."/>
            <person name="Henrissat B."/>
            <person name="Matheny P.B."/>
            <person name="Labbe J."/>
            <person name="Martin F."/>
        </authorList>
    </citation>
    <scope>NUCLEOTIDE SEQUENCE</scope>
    <source>
        <strain evidence="1">FP105234-sp</strain>
    </source>
</reference>
<accession>A0ACB8RZN9</accession>
<dbReference type="EMBL" id="MU275878">
    <property type="protein sequence ID" value="KAI0049028.1"/>
    <property type="molecule type" value="Genomic_DNA"/>
</dbReference>
<organism evidence="1 2">
    <name type="scientific">Auriscalpium vulgare</name>
    <dbReference type="NCBI Taxonomy" id="40419"/>
    <lineage>
        <taxon>Eukaryota</taxon>
        <taxon>Fungi</taxon>
        <taxon>Dikarya</taxon>
        <taxon>Basidiomycota</taxon>
        <taxon>Agaricomycotina</taxon>
        <taxon>Agaricomycetes</taxon>
        <taxon>Russulales</taxon>
        <taxon>Auriscalpiaceae</taxon>
        <taxon>Auriscalpium</taxon>
    </lineage>
</organism>
<name>A0ACB8RZN9_9AGAM</name>
<dbReference type="Proteomes" id="UP000814033">
    <property type="component" value="Unassembled WGS sequence"/>
</dbReference>
<evidence type="ECO:0000313" key="2">
    <source>
        <dbReference type="Proteomes" id="UP000814033"/>
    </source>
</evidence>
<reference evidence="1" key="2">
    <citation type="journal article" date="2022" name="New Phytol.">
        <title>Evolutionary transition to the ectomycorrhizal habit in the genomes of a hyperdiverse lineage of mushroom-forming fungi.</title>
        <authorList>
            <person name="Looney B."/>
            <person name="Miyauchi S."/>
            <person name="Morin E."/>
            <person name="Drula E."/>
            <person name="Courty P.E."/>
            <person name="Kohler A."/>
            <person name="Kuo A."/>
            <person name="LaButti K."/>
            <person name="Pangilinan J."/>
            <person name="Lipzen A."/>
            <person name="Riley R."/>
            <person name="Andreopoulos W."/>
            <person name="He G."/>
            <person name="Johnson J."/>
            <person name="Nolan M."/>
            <person name="Tritt A."/>
            <person name="Barry K.W."/>
            <person name="Grigoriev I.V."/>
            <person name="Nagy L.G."/>
            <person name="Hibbett D."/>
            <person name="Henrissat B."/>
            <person name="Matheny P.B."/>
            <person name="Labbe J."/>
            <person name="Martin F.M."/>
        </authorList>
    </citation>
    <scope>NUCLEOTIDE SEQUENCE</scope>
    <source>
        <strain evidence="1">FP105234-sp</strain>
    </source>
</reference>
<gene>
    <name evidence="1" type="ORF">FA95DRAFT_1571471</name>
</gene>
<evidence type="ECO:0000313" key="1">
    <source>
        <dbReference type="EMBL" id="KAI0049028.1"/>
    </source>
</evidence>
<keyword evidence="2" id="KW-1185">Reference proteome</keyword>
<sequence length="494" mass="55139">MTDLTPGPSREQCKLETPLRKRRSRASITNDFSVKRQRVETIDFKESPVERQEYADVNTEPRADRFISTRPEALFPMNTTPHTNRIAKVFGLADERVLNFTDNILSDTTPDSKMFSALRRSASQLFRTTPTVHSSSASAHLAKRRQFLLALDGPGIPQDAWAYPLAWSPRNVIAVACGHDVYYQNLDTRQIAHLCNLPRPSMGRIRALAFAPAAAAGPELVAMGTTTGCVQVWDTTTRSRVRTWPNHDWMGAASLSWRGREFALGRGDGRIALFDIRAPEEVRKFKAHRGDVYGLQWSADERFLASADSRGTVHVWDARDLSKRLGKMKHEGPVKALAWCPWKPDLLATGGAYPDGDIHVWSTVSLSSTLTPEPLHTISTSSSVYSLHWSAHSKELLSTHGLAWARGTTRLPARLEPVPSPFTNSITVHAYPSARRLVSVGAHTGIVSQSCLSPDGTMLFTICFREEAMKMWKVWGCREEEGKKDSAFDKFSIR</sequence>
<protein>
    <submittedName>
        <fullName evidence="1">WD40 repeat-like protein</fullName>
    </submittedName>
</protein>
<proteinExistence type="predicted"/>